<organism evidence="7 8">
    <name type="scientific">Alicyclobacillus tolerans</name>
    <dbReference type="NCBI Taxonomy" id="90970"/>
    <lineage>
        <taxon>Bacteria</taxon>
        <taxon>Bacillati</taxon>
        <taxon>Bacillota</taxon>
        <taxon>Bacilli</taxon>
        <taxon>Bacillales</taxon>
        <taxon>Alicyclobacillaceae</taxon>
        <taxon>Alicyclobacillus</taxon>
    </lineage>
</organism>
<comment type="cofactor">
    <cofactor evidence="6">
        <name>Zn(2+)</name>
        <dbReference type="ChEBI" id="CHEBI:29105"/>
    </cofactor>
</comment>
<dbReference type="OrthoDB" id="9805101at2"/>
<protein>
    <recommendedName>
        <fullName evidence="6">Probable inorganic carbon transporter subunit DabA</fullName>
    </recommendedName>
</protein>
<dbReference type="GO" id="GO:0005886">
    <property type="term" value="C:plasma membrane"/>
    <property type="evidence" value="ECO:0007669"/>
    <property type="project" value="UniProtKB-SubCell"/>
</dbReference>
<feature type="binding site" evidence="6">
    <location>
        <position position="584"/>
    </location>
    <ligand>
        <name>Zn(2+)</name>
        <dbReference type="ChEBI" id="CHEBI:29105"/>
    </ligand>
</feature>
<keyword evidence="8" id="KW-1185">Reference proteome</keyword>
<comment type="function">
    <text evidence="6">Part of an energy-coupled inorganic carbon pump.</text>
</comment>
<evidence type="ECO:0000256" key="4">
    <source>
        <dbReference type="ARBA" id="ARBA00022833"/>
    </source>
</evidence>
<dbReference type="Proteomes" id="UP000184016">
    <property type="component" value="Unassembled WGS sequence"/>
</dbReference>
<name>A0A1M6L8Z7_9BACL</name>
<dbReference type="PANTHER" id="PTHR38344:SF1">
    <property type="entry name" value="INORGANIC CARBON TRANSPORTER SUBUNIT DABA-RELATED"/>
    <property type="match status" value="1"/>
</dbReference>
<evidence type="ECO:0000256" key="3">
    <source>
        <dbReference type="ARBA" id="ARBA00022723"/>
    </source>
</evidence>
<dbReference type="STRING" id="1830138.SAMN05443507_102135"/>
<keyword evidence="4 6" id="KW-0862">Zinc</keyword>
<feature type="binding site" evidence="6">
    <location>
        <position position="403"/>
    </location>
    <ligand>
        <name>Zn(2+)</name>
        <dbReference type="ChEBI" id="CHEBI:29105"/>
    </ligand>
</feature>
<keyword evidence="5 6" id="KW-0472">Membrane</keyword>
<dbReference type="RefSeq" id="WP_072872885.1">
    <property type="nucleotide sequence ID" value="NZ_FRAF01000002.1"/>
</dbReference>
<dbReference type="AlphaFoldDB" id="A0A1M6L8Z7"/>
<dbReference type="InterPro" id="IPR018752">
    <property type="entry name" value="DabA"/>
</dbReference>
<proteinExistence type="inferred from homology"/>
<keyword evidence="1 6" id="KW-0813">Transport</keyword>
<evidence type="ECO:0000313" key="7">
    <source>
        <dbReference type="EMBL" id="SHJ67666.1"/>
    </source>
</evidence>
<gene>
    <name evidence="6" type="primary">dabA</name>
    <name evidence="7" type="ORF">SAMN05443507_102135</name>
</gene>
<dbReference type="GO" id="GO:0008270">
    <property type="term" value="F:zinc ion binding"/>
    <property type="evidence" value="ECO:0007669"/>
    <property type="project" value="UniProtKB-UniRule"/>
</dbReference>
<comment type="subunit">
    <text evidence="6">Forms a complex with DabB.</text>
</comment>
<evidence type="ECO:0000313" key="8">
    <source>
        <dbReference type="Proteomes" id="UP000184016"/>
    </source>
</evidence>
<sequence length="897" mass="103138">MDGTVAWLEKENLQTEKCSENLYSVTSIQEIQHYVEMASRVIAPLGPITEFAARNPWQGLEHHSFTAVAKWLKETHHVDILPSAALLKDAKNRGEIHASILKNTLEKWLDHQSFHLPNELVRNFCNSALEFDELPPHILDDPDIKILAEDLSYLRWPVKMNRRVQSLSFQVTEKLGVQITEELNRQMIKWCKLYLGKDEAKWAMPHSQYGFYQAWRRLAPYDPELTRSQRQLVKNCPHEATEALQEALLALKIPSHQVQEYLEAHLLSLPGWAGMLLWKSQEFPESNLLLIDYLAIRISLERILLQPYLPLSLETTEEYFDLAYCMAAWYMWANFPIQAWKSLSISEQREYMKLAYCFNDLVRRQMGLQAWEKTYEERLKMKILPMSDEAIIEEKSMAQWAFCIDTRSEPFRRALEKAGPFETIGVAGFFGLPIETYELDCHHGHASLPVILKPKHRIMEMASPDEWARYKSRKQAKQLFARIFKNMKQNMLASLLLPELSGPWLSVNMLARSFFPNGAGRLWKKVHHHWMSKPSTRLSLDFMQDESKLPMGLTDKEKVNYVRQSLQLMSLTDNFSPLIVICGHGSRSTNNPYASALDCGACGGASGSFNARVLAMLCNQSNVRERLATEGICIPEHTVFVAAEHITTFNEIRWLYVPELTDEAERAFHRIQEVLPKVSEIVNKEQIARLPNLNFYSANSQKMMQRFSEDWSEVRPEWGLAQNAAFIIGTRKLTKAGNFGGRVFLHTYDWQQDKDGTILSNIIAGPATVAQWINLQYYASTVAPHYYGSGNKATQTVTANFGVMQGNASDLLTGLPWQSVMKSDYNPYHAPLRLLVVIEAPYHYVENLLIQDVTFRQKIENGWIRLASIDEKGHWINWFNSIHEASAEFAAKEGLYE</sequence>
<dbReference type="Pfam" id="PF10070">
    <property type="entry name" value="DabA"/>
    <property type="match status" value="1"/>
</dbReference>
<dbReference type="HAMAP" id="MF_01871">
    <property type="entry name" value="DabA"/>
    <property type="match status" value="1"/>
</dbReference>
<keyword evidence="2 6" id="KW-1003">Cell membrane</keyword>
<evidence type="ECO:0000256" key="1">
    <source>
        <dbReference type="ARBA" id="ARBA00022448"/>
    </source>
</evidence>
<evidence type="ECO:0000256" key="5">
    <source>
        <dbReference type="ARBA" id="ARBA00023136"/>
    </source>
</evidence>
<feature type="binding site" evidence="6">
    <location>
        <position position="599"/>
    </location>
    <ligand>
        <name>Zn(2+)</name>
        <dbReference type="ChEBI" id="CHEBI:29105"/>
    </ligand>
</feature>
<reference evidence="8" key="1">
    <citation type="submission" date="2016-11" db="EMBL/GenBank/DDBJ databases">
        <authorList>
            <person name="Varghese N."/>
            <person name="Submissions S."/>
        </authorList>
    </citation>
    <scope>NUCLEOTIDE SEQUENCE [LARGE SCALE GENOMIC DNA]</scope>
    <source>
        <strain evidence="8">USBA-503</strain>
    </source>
</reference>
<accession>A0A1M6L8Z7</accession>
<keyword evidence="3 6" id="KW-0479">Metal-binding</keyword>
<evidence type="ECO:0000256" key="2">
    <source>
        <dbReference type="ARBA" id="ARBA00022475"/>
    </source>
</evidence>
<dbReference type="EMBL" id="FRAF01000002">
    <property type="protein sequence ID" value="SHJ67666.1"/>
    <property type="molecule type" value="Genomic_DNA"/>
</dbReference>
<comment type="subcellular location">
    <subcellularLocation>
        <location evidence="6">Cell membrane</location>
        <topology evidence="6">Peripheral membrane protein</topology>
    </subcellularLocation>
</comment>
<dbReference type="PANTHER" id="PTHR38344">
    <property type="entry name" value="UPF0753 PROTEIN AQ_863"/>
    <property type="match status" value="1"/>
</dbReference>
<feature type="binding site" evidence="6">
    <location>
        <position position="405"/>
    </location>
    <ligand>
        <name>Zn(2+)</name>
        <dbReference type="ChEBI" id="CHEBI:29105"/>
    </ligand>
</feature>
<comment type="similarity">
    <text evidence="6">Belongs to the inorganic carbon transporter (TC 9.A.2) DabA family.</text>
</comment>
<evidence type="ECO:0000256" key="6">
    <source>
        <dbReference type="HAMAP-Rule" id="MF_01871"/>
    </source>
</evidence>